<dbReference type="InterPro" id="IPR036388">
    <property type="entry name" value="WH-like_DNA-bd_sf"/>
</dbReference>
<dbReference type="AlphaFoldDB" id="A0A1H2WJ20"/>
<accession>A0A1H2WJ20</accession>
<dbReference type="Gene3D" id="1.10.10.10">
    <property type="entry name" value="Winged helix-like DNA-binding domain superfamily/Winged helix DNA-binding domain"/>
    <property type="match status" value="1"/>
</dbReference>
<evidence type="ECO:0000256" key="1">
    <source>
        <dbReference type="ARBA" id="ARBA00023125"/>
    </source>
</evidence>
<sequence>MLKLTRKTLLAIEAVADIAYNARPDPVQARDVTERQGIPQRYLEQVMQALVRAGVLKGVRGPRGGYTLARERRRITVGDVVRVVSTLDQEDGDEGVTSALGLGVVAPIWEEMQRELLDRLDRVTMEDLCREAQRKRVPRADEARPDFTI</sequence>
<dbReference type="PANTHER" id="PTHR33221">
    <property type="entry name" value="WINGED HELIX-TURN-HELIX TRANSCRIPTIONAL REGULATOR, RRF2 FAMILY"/>
    <property type="match status" value="1"/>
</dbReference>
<keyword evidence="3" id="KW-1185">Reference proteome</keyword>
<keyword evidence="1" id="KW-0238">DNA-binding</keyword>
<dbReference type="PROSITE" id="PS51197">
    <property type="entry name" value="HTH_RRF2_2"/>
    <property type="match status" value="1"/>
</dbReference>
<dbReference type="InterPro" id="IPR036390">
    <property type="entry name" value="WH_DNA-bd_sf"/>
</dbReference>
<dbReference type="Pfam" id="PF02082">
    <property type="entry name" value="Rrf2"/>
    <property type="match status" value="1"/>
</dbReference>
<reference evidence="2 3" key="1">
    <citation type="submission" date="2016-10" db="EMBL/GenBank/DDBJ databases">
        <authorList>
            <person name="de Groot N.N."/>
        </authorList>
    </citation>
    <scope>NUCLEOTIDE SEQUENCE [LARGE SCALE GENOMIC DNA]</scope>
    <source>
        <strain evidence="2 3">DSM 17890</strain>
    </source>
</reference>
<dbReference type="PANTHER" id="PTHR33221:SF5">
    <property type="entry name" value="HTH-TYPE TRANSCRIPTIONAL REGULATOR ISCR"/>
    <property type="match status" value="1"/>
</dbReference>
<protein>
    <submittedName>
        <fullName evidence="2">Transcriptional regulator, BadM/Rrf2 family</fullName>
    </submittedName>
</protein>
<dbReference type="Proteomes" id="UP000199118">
    <property type="component" value="Unassembled WGS sequence"/>
</dbReference>
<gene>
    <name evidence="2" type="ORF">SAMN05444336_102397</name>
</gene>
<dbReference type="GO" id="GO:0003700">
    <property type="term" value="F:DNA-binding transcription factor activity"/>
    <property type="evidence" value="ECO:0007669"/>
    <property type="project" value="TreeGrafter"/>
</dbReference>
<evidence type="ECO:0000313" key="3">
    <source>
        <dbReference type="Proteomes" id="UP000199118"/>
    </source>
</evidence>
<dbReference type="OrthoDB" id="9795923at2"/>
<dbReference type="GO" id="GO:0005829">
    <property type="term" value="C:cytosol"/>
    <property type="evidence" value="ECO:0007669"/>
    <property type="project" value="TreeGrafter"/>
</dbReference>
<dbReference type="SUPFAM" id="SSF46785">
    <property type="entry name" value="Winged helix' DNA-binding domain"/>
    <property type="match status" value="1"/>
</dbReference>
<dbReference type="InterPro" id="IPR000944">
    <property type="entry name" value="Tscrpt_reg_Rrf2"/>
</dbReference>
<dbReference type="GO" id="GO:0003677">
    <property type="term" value="F:DNA binding"/>
    <property type="evidence" value="ECO:0007669"/>
    <property type="project" value="UniProtKB-KW"/>
</dbReference>
<dbReference type="EMBL" id="FNMZ01000002">
    <property type="protein sequence ID" value="SDW80527.1"/>
    <property type="molecule type" value="Genomic_DNA"/>
</dbReference>
<proteinExistence type="predicted"/>
<evidence type="ECO:0000313" key="2">
    <source>
        <dbReference type="EMBL" id="SDW80527.1"/>
    </source>
</evidence>
<name>A0A1H2WJ20_9RHOB</name>
<organism evidence="2 3">
    <name type="scientific">Albimonas donghaensis</name>
    <dbReference type="NCBI Taxonomy" id="356660"/>
    <lineage>
        <taxon>Bacteria</taxon>
        <taxon>Pseudomonadati</taxon>
        <taxon>Pseudomonadota</taxon>
        <taxon>Alphaproteobacteria</taxon>
        <taxon>Rhodobacterales</taxon>
        <taxon>Paracoccaceae</taxon>
        <taxon>Albimonas</taxon>
    </lineage>
</organism>
<dbReference type="STRING" id="356660.SAMN05444336_102397"/>
<dbReference type="RefSeq" id="WP_092680651.1">
    <property type="nucleotide sequence ID" value="NZ_FNMZ01000002.1"/>
</dbReference>
<dbReference type="NCBIfam" id="TIGR00738">
    <property type="entry name" value="rrf2_super"/>
    <property type="match status" value="1"/>
</dbReference>